<feature type="region of interest" description="Disordered" evidence="1">
    <location>
        <begin position="1"/>
        <end position="54"/>
    </location>
</feature>
<feature type="region of interest" description="Disordered" evidence="1">
    <location>
        <begin position="101"/>
        <end position="157"/>
    </location>
</feature>
<keyword evidence="3" id="KW-1185">Reference proteome</keyword>
<feature type="non-terminal residue" evidence="2">
    <location>
        <position position="157"/>
    </location>
</feature>
<evidence type="ECO:0000313" key="3">
    <source>
        <dbReference type="Proteomes" id="UP001328107"/>
    </source>
</evidence>
<feature type="non-terminal residue" evidence="2">
    <location>
        <position position="1"/>
    </location>
</feature>
<accession>A0AAN5DAQ4</accession>
<dbReference type="Proteomes" id="UP001328107">
    <property type="component" value="Unassembled WGS sequence"/>
</dbReference>
<evidence type="ECO:0000256" key="1">
    <source>
        <dbReference type="SAM" id="MobiDB-lite"/>
    </source>
</evidence>
<evidence type="ECO:0000313" key="2">
    <source>
        <dbReference type="EMBL" id="GMR60036.1"/>
    </source>
</evidence>
<reference evidence="3" key="1">
    <citation type="submission" date="2022-10" db="EMBL/GenBank/DDBJ databases">
        <title>Genome assembly of Pristionchus species.</title>
        <authorList>
            <person name="Yoshida K."/>
            <person name="Sommer R.J."/>
        </authorList>
    </citation>
    <scope>NUCLEOTIDE SEQUENCE [LARGE SCALE GENOMIC DNA]</scope>
    <source>
        <strain evidence="3">RS5460</strain>
    </source>
</reference>
<dbReference type="AlphaFoldDB" id="A0AAN5DAQ4"/>
<name>A0AAN5DAQ4_9BILA</name>
<organism evidence="2 3">
    <name type="scientific">Pristionchus mayeri</name>
    <dbReference type="NCBI Taxonomy" id="1317129"/>
    <lineage>
        <taxon>Eukaryota</taxon>
        <taxon>Metazoa</taxon>
        <taxon>Ecdysozoa</taxon>
        <taxon>Nematoda</taxon>
        <taxon>Chromadorea</taxon>
        <taxon>Rhabditida</taxon>
        <taxon>Rhabditina</taxon>
        <taxon>Diplogasteromorpha</taxon>
        <taxon>Diplogasteroidea</taxon>
        <taxon>Neodiplogasteridae</taxon>
        <taxon>Pristionchus</taxon>
    </lineage>
</organism>
<comment type="caution">
    <text evidence="2">The sequence shown here is derived from an EMBL/GenBank/DDBJ whole genome shotgun (WGS) entry which is preliminary data.</text>
</comment>
<protein>
    <submittedName>
        <fullName evidence="2">Uncharacterized protein</fullName>
    </submittedName>
</protein>
<sequence>GSSFSSSYLPSAYQPPTNLYRPLQQPAYNTYALPQPLPPPHAPPLNSQLPPQIAVEPAAIPSSYVSQHPTLLQQSVSYPTSLPAHPPDFDSSASLIQYSTLKRGEGRSLRGTNRPPPFSPEKEEDFQLFEQSPVEKKENDFNLQTREGEEELYDDAV</sequence>
<gene>
    <name evidence="2" type="ORF">PMAYCL1PPCAC_30231</name>
</gene>
<dbReference type="EMBL" id="BTRK01000006">
    <property type="protein sequence ID" value="GMR60036.1"/>
    <property type="molecule type" value="Genomic_DNA"/>
</dbReference>
<proteinExistence type="predicted"/>
<feature type="compositionally biased region" description="Acidic residues" evidence="1">
    <location>
        <begin position="148"/>
        <end position="157"/>
    </location>
</feature>